<sequence>MKREALAGELASADNRRMLILCAMGGMVVPALIYLFFNSSLDSQIGWAIPMATDTAFALGILTLVRKHIPINLLTFIVGLAIVDDVGAIMVIAIFYTEQISIIYLSVSFALILMLILANYAGVRQPLFYIIAGIATWWTMLQSGVHTTVAGVAIALTVPASPKLETEQLLGNAKSLISSMQKIPIISMFWLAKLIMKMW</sequence>
<dbReference type="Gene3D" id="1.20.1530.10">
    <property type="entry name" value="Na+/H+ antiporter like domain"/>
    <property type="match status" value="1"/>
</dbReference>
<evidence type="ECO:0000256" key="5">
    <source>
        <dbReference type="ARBA" id="ARBA00023136"/>
    </source>
</evidence>
<gene>
    <name evidence="8" type="ORF">PN838_02970</name>
</gene>
<dbReference type="PANTHER" id="PTHR30341:SF0">
    <property type="entry name" value="NA(+)_H(+) ANTIPORTER NHAA"/>
    <property type="match status" value="1"/>
</dbReference>
<keyword evidence="2" id="KW-1003">Cell membrane</keyword>
<keyword evidence="6" id="KW-0739">Sodium transport</keyword>
<dbReference type="InterPro" id="IPR004670">
    <property type="entry name" value="NhaA"/>
</dbReference>
<comment type="caution">
    <text evidence="8">The sequence shown here is derived from an EMBL/GenBank/DDBJ whole genome shotgun (WGS) entry which is preliminary data.</text>
</comment>
<keyword evidence="5 7" id="KW-0472">Membrane</keyword>
<evidence type="ECO:0000256" key="1">
    <source>
        <dbReference type="ARBA" id="ARBA00004429"/>
    </source>
</evidence>
<feature type="transmembrane region" description="Helical" evidence="7">
    <location>
        <begin position="127"/>
        <end position="156"/>
    </location>
</feature>
<reference evidence="8 9" key="1">
    <citation type="submission" date="2023-01" db="EMBL/GenBank/DDBJ databases">
        <title>Psychrosphaera sp. nov., isolated from marine algae.</title>
        <authorList>
            <person name="Bayburt H."/>
            <person name="Choi B.J."/>
            <person name="Kim J.M."/>
            <person name="Choi D.G."/>
            <person name="Jeon C.O."/>
        </authorList>
    </citation>
    <scope>NUCLEOTIDE SEQUENCE [LARGE SCALE GENOMIC DNA]</scope>
    <source>
        <strain evidence="8 9">G1-22</strain>
    </source>
</reference>
<protein>
    <submittedName>
        <fullName evidence="8">Na+/H+ antiporter NhaA</fullName>
    </submittedName>
</protein>
<evidence type="ECO:0000256" key="7">
    <source>
        <dbReference type="SAM" id="Phobius"/>
    </source>
</evidence>
<keyword evidence="4 7" id="KW-1133">Transmembrane helix</keyword>
<feature type="transmembrane region" description="Helical" evidence="7">
    <location>
        <begin position="20"/>
        <end position="39"/>
    </location>
</feature>
<keyword evidence="6" id="KW-0406">Ion transport</keyword>
<feature type="transmembrane region" description="Helical" evidence="7">
    <location>
        <begin position="72"/>
        <end position="96"/>
    </location>
</feature>
<name>A0ABT5FBM8_9GAMM</name>
<keyword evidence="6" id="KW-0813">Transport</keyword>
<comment type="subcellular location">
    <subcellularLocation>
        <location evidence="1">Cell inner membrane</location>
        <topology evidence="1">Multi-pass membrane protein</topology>
    </subcellularLocation>
</comment>
<evidence type="ECO:0000313" key="9">
    <source>
        <dbReference type="Proteomes" id="UP001528411"/>
    </source>
</evidence>
<organism evidence="8 9">
    <name type="scientific">Psychrosphaera algicola</name>
    <dbReference type="NCBI Taxonomy" id="3023714"/>
    <lineage>
        <taxon>Bacteria</taxon>
        <taxon>Pseudomonadati</taxon>
        <taxon>Pseudomonadota</taxon>
        <taxon>Gammaproteobacteria</taxon>
        <taxon>Alteromonadales</taxon>
        <taxon>Pseudoalteromonadaceae</taxon>
        <taxon>Psychrosphaera</taxon>
    </lineage>
</organism>
<dbReference type="PANTHER" id="PTHR30341">
    <property type="entry name" value="SODIUM ION/PROTON ANTIPORTER NHAA-RELATED"/>
    <property type="match status" value="1"/>
</dbReference>
<keyword evidence="9" id="KW-1185">Reference proteome</keyword>
<evidence type="ECO:0000256" key="2">
    <source>
        <dbReference type="ARBA" id="ARBA00022475"/>
    </source>
</evidence>
<evidence type="ECO:0000256" key="6">
    <source>
        <dbReference type="ARBA" id="ARBA00023201"/>
    </source>
</evidence>
<proteinExistence type="predicted"/>
<dbReference type="Proteomes" id="UP001528411">
    <property type="component" value="Unassembled WGS sequence"/>
</dbReference>
<feature type="transmembrane region" description="Helical" evidence="7">
    <location>
        <begin position="102"/>
        <end position="120"/>
    </location>
</feature>
<keyword evidence="6" id="KW-0915">Sodium</keyword>
<accession>A0ABT5FBM8</accession>
<evidence type="ECO:0000256" key="3">
    <source>
        <dbReference type="ARBA" id="ARBA00022692"/>
    </source>
</evidence>
<dbReference type="EMBL" id="JAQOMS010000002">
    <property type="protein sequence ID" value="MDC2887975.1"/>
    <property type="molecule type" value="Genomic_DNA"/>
</dbReference>
<keyword evidence="3 7" id="KW-0812">Transmembrane</keyword>
<dbReference type="Pfam" id="PF06965">
    <property type="entry name" value="Na_H_antiport_1"/>
    <property type="match status" value="1"/>
</dbReference>
<feature type="transmembrane region" description="Helical" evidence="7">
    <location>
        <begin position="45"/>
        <end position="65"/>
    </location>
</feature>
<dbReference type="InterPro" id="IPR023171">
    <property type="entry name" value="Na/H_antiporter_dom_sf"/>
</dbReference>
<evidence type="ECO:0000313" key="8">
    <source>
        <dbReference type="EMBL" id="MDC2887975.1"/>
    </source>
</evidence>
<evidence type="ECO:0000256" key="4">
    <source>
        <dbReference type="ARBA" id="ARBA00022989"/>
    </source>
</evidence>